<dbReference type="Ensembl" id="ENSCSET00000012245.1">
    <property type="protein sequence ID" value="ENSCSEP00000012102.1"/>
    <property type="gene ID" value="ENSCSEG00000007802.1"/>
</dbReference>
<dbReference type="InterPro" id="IPR012337">
    <property type="entry name" value="RNaseH-like_sf"/>
</dbReference>
<reference evidence="1" key="2">
    <citation type="submission" date="2025-08" db="UniProtKB">
        <authorList>
            <consortium name="Ensembl"/>
        </authorList>
    </citation>
    <scope>IDENTIFICATION</scope>
</reference>
<evidence type="ECO:0000313" key="1">
    <source>
        <dbReference type="Ensembl" id="ENSCSEP00000012102.1"/>
    </source>
</evidence>
<dbReference type="AlphaFoldDB" id="A0A3P8VCI0"/>
<protein>
    <submittedName>
        <fullName evidence="1">General transcription factor II-I repeat domain-containing protein 2-like</fullName>
    </submittedName>
</protein>
<dbReference type="GeneTree" id="ENSGT00940000163096"/>
<evidence type="ECO:0000313" key="2">
    <source>
        <dbReference type="Proteomes" id="UP000265120"/>
    </source>
</evidence>
<dbReference type="SUPFAM" id="SSF53098">
    <property type="entry name" value="Ribonuclease H-like"/>
    <property type="match status" value="1"/>
</dbReference>
<accession>A0A3P8VCI0</accession>
<reference evidence="1 2" key="1">
    <citation type="journal article" date="2014" name="Nat. Genet.">
        <title>Whole-genome sequence of a flatfish provides insights into ZW sex chromosome evolution and adaptation to a benthic lifestyle.</title>
        <authorList>
            <person name="Chen S."/>
            <person name="Zhang G."/>
            <person name="Shao C."/>
            <person name="Huang Q."/>
            <person name="Liu G."/>
            <person name="Zhang P."/>
            <person name="Song W."/>
            <person name="An N."/>
            <person name="Chalopin D."/>
            <person name="Volff J.N."/>
            <person name="Hong Y."/>
            <person name="Li Q."/>
            <person name="Sha Z."/>
            <person name="Zhou H."/>
            <person name="Xie M."/>
            <person name="Yu Q."/>
            <person name="Liu Y."/>
            <person name="Xiang H."/>
            <person name="Wang N."/>
            <person name="Wu K."/>
            <person name="Yang C."/>
            <person name="Zhou Q."/>
            <person name="Liao X."/>
            <person name="Yang L."/>
            <person name="Hu Q."/>
            <person name="Zhang J."/>
            <person name="Meng L."/>
            <person name="Jin L."/>
            <person name="Tian Y."/>
            <person name="Lian J."/>
            <person name="Yang J."/>
            <person name="Miao G."/>
            <person name="Liu S."/>
            <person name="Liang Z."/>
            <person name="Yan F."/>
            <person name="Li Y."/>
            <person name="Sun B."/>
            <person name="Zhang H."/>
            <person name="Zhang J."/>
            <person name="Zhu Y."/>
            <person name="Du M."/>
            <person name="Zhao Y."/>
            <person name="Schartl M."/>
            <person name="Tang Q."/>
            <person name="Wang J."/>
        </authorList>
    </citation>
    <scope>NUCLEOTIDE SEQUENCE</scope>
</reference>
<dbReference type="InParanoid" id="A0A3P8VCI0"/>
<name>A0A3P8VCI0_CYNSE</name>
<sequence length="514" mass="58740">MIAVAEEVCPEKKDVFNAVSLSASTITRRIEQIGDNVYAQLQHKTKEFEFFSLALDESTDVQDTAQLLIFIRGISANFEMCEELAALQSLKGTTTGEDIFGKVYQTIEELGLDWSKLASITTDGAPSMVGVSRGLIGRMNREMEERGLTAPLQVHCLIHQQALCCKVLTWDSVMKVVVSCINFIRAKGLKHRQFQEFLSQLESAHGDVLYYTEVRWLSRGRVLRRFYELLPEINAFLHTQNKTVPELSDPEWKWHLAFLRDMTETLNSFNLQLQGQGKLICDMYSHIKAFEVKLELLLGQVKKHSFIHLPATQNLSAEKPAVPFPAEKCVEALEMLKAEFGVRFRELHVYAKEIRLFQNPFVADIEEAQPSYQFELAELQNCDVLKDAFKSNSLIDFYAALPNDTYPNIRKHAMKMSTLFDSTYICEQTFSGMKLLKNSMRSRLTDEHLHQCLRLAVTRMEPGADAVSLSSVSQPACFVVFTGKLMRERESCKQRRLQACWNLQKDYKEGTQEL</sequence>
<keyword evidence="2" id="KW-1185">Reference proteome</keyword>
<dbReference type="OMA" id="SAQICHE"/>
<dbReference type="PANTHER" id="PTHR45913:SF21">
    <property type="entry name" value="DUF4371 DOMAIN-CONTAINING PROTEIN"/>
    <property type="match status" value="1"/>
</dbReference>
<proteinExistence type="predicted"/>
<reference evidence="1" key="3">
    <citation type="submission" date="2025-09" db="UniProtKB">
        <authorList>
            <consortium name="Ensembl"/>
        </authorList>
    </citation>
    <scope>IDENTIFICATION</scope>
</reference>
<dbReference type="Proteomes" id="UP000265120">
    <property type="component" value="Chromosome W"/>
</dbReference>
<organism evidence="1 2">
    <name type="scientific">Cynoglossus semilaevis</name>
    <name type="common">Tongue sole</name>
    <dbReference type="NCBI Taxonomy" id="244447"/>
    <lineage>
        <taxon>Eukaryota</taxon>
        <taxon>Metazoa</taxon>
        <taxon>Chordata</taxon>
        <taxon>Craniata</taxon>
        <taxon>Vertebrata</taxon>
        <taxon>Euteleostomi</taxon>
        <taxon>Actinopterygii</taxon>
        <taxon>Neopterygii</taxon>
        <taxon>Teleostei</taxon>
        <taxon>Neoteleostei</taxon>
        <taxon>Acanthomorphata</taxon>
        <taxon>Carangaria</taxon>
        <taxon>Pleuronectiformes</taxon>
        <taxon>Pleuronectoidei</taxon>
        <taxon>Cynoglossidae</taxon>
        <taxon>Cynoglossinae</taxon>
        <taxon>Cynoglossus</taxon>
    </lineage>
</organism>
<dbReference type="PANTHER" id="PTHR45913">
    <property type="entry name" value="EPM2A-INTERACTING PROTEIN 1"/>
    <property type="match status" value="1"/>
</dbReference>